<keyword evidence="3" id="KW-1185">Reference proteome</keyword>
<organism evidence="2 3">
    <name type="scientific">Arabis alpina</name>
    <name type="common">Alpine rock-cress</name>
    <dbReference type="NCBI Taxonomy" id="50452"/>
    <lineage>
        <taxon>Eukaryota</taxon>
        <taxon>Viridiplantae</taxon>
        <taxon>Streptophyta</taxon>
        <taxon>Embryophyta</taxon>
        <taxon>Tracheophyta</taxon>
        <taxon>Spermatophyta</taxon>
        <taxon>Magnoliopsida</taxon>
        <taxon>eudicotyledons</taxon>
        <taxon>Gunneridae</taxon>
        <taxon>Pentapetalae</taxon>
        <taxon>rosids</taxon>
        <taxon>malvids</taxon>
        <taxon>Brassicales</taxon>
        <taxon>Brassicaceae</taxon>
        <taxon>Arabideae</taxon>
        <taxon>Arabis</taxon>
    </lineage>
</organism>
<accession>A0A087FWE8</accession>
<dbReference type="Proteomes" id="UP000029120">
    <property type="component" value="Unassembled WGS sequence"/>
</dbReference>
<evidence type="ECO:0000313" key="3">
    <source>
        <dbReference type="Proteomes" id="UP000029120"/>
    </source>
</evidence>
<evidence type="ECO:0000313" key="2">
    <source>
        <dbReference type="EMBL" id="KFK21950.1"/>
    </source>
</evidence>
<dbReference type="Gramene" id="KFK21950">
    <property type="protein sequence ID" value="KFK21950"/>
    <property type="gene ID" value="AALP_AAs41246U000500"/>
</dbReference>
<name>A0A087FWE8_ARAAL</name>
<protein>
    <submittedName>
        <fullName evidence="2">Uncharacterized protein</fullName>
    </submittedName>
</protein>
<dbReference type="EMBL" id="KL994192">
    <property type="protein sequence ID" value="KFK21950.1"/>
    <property type="molecule type" value="Genomic_DNA"/>
</dbReference>
<sequence length="106" mass="12059">MKLLGRESLSETEYTDQPEESDEETERCKKRIRMTGEPSQEQSERGKKGFNVLEDVCLDPVITVREDADIPTEDTTSSSQLVNYLRVQTLEDVLFTIAADDEDNIS</sequence>
<evidence type="ECO:0000256" key="1">
    <source>
        <dbReference type="SAM" id="MobiDB-lite"/>
    </source>
</evidence>
<reference evidence="3" key="1">
    <citation type="journal article" date="2015" name="Nat. Plants">
        <title>Genome expansion of Arabis alpina linked with retrotransposition and reduced symmetric DNA methylation.</title>
        <authorList>
            <person name="Willing E.M."/>
            <person name="Rawat V."/>
            <person name="Mandakova T."/>
            <person name="Maumus F."/>
            <person name="James G.V."/>
            <person name="Nordstroem K.J."/>
            <person name="Becker C."/>
            <person name="Warthmann N."/>
            <person name="Chica C."/>
            <person name="Szarzynska B."/>
            <person name="Zytnicki M."/>
            <person name="Albani M.C."/>
            <person name="Kiefer C."/>
            <person name="Bergonzi S."/>
            <person name="Castaings L."/>
            <person name="Mateos J.L."/>
            <person name="Berns M.C."/>
            <person name="Bujdoso N."/>
            <person name="Piofczyk T."/>
            <person name="de Lorenzo L."/>
            <person name="Barrero-Sicilia C."/>
            <person name="Mateos I."/>
            <person name="Piednoel M."/>
            <person name="Hagmann J."/>
            <person name="Chen-Min-Tao R."/>
            <person name="Iglesias-Fernandez R."/>
            <person name="Schuster S.C."/>
            <person name="Alonso-Blanco C."/>
            <person name="Roudier F."/>
            <person name="Carbonero P."/>
            <person name="Paz-Ares J."/>
            <person name="Davis S.J."/>
            <person name="Pecinka A."/>
            <person name="Quesneville H."/>
            <person name="Colot V."/>
            <person name="Lysak M.A."/>
            <person name="Weigel D."/>
            <person name="Coupland G."/>
            <person name="Schneeberger K."/>
        </authorList>
    </citation>
    <scope>NUCLEOTIDE SEQUENCE [LARGE SCALE GENOMIC DNA]</scope>
    <source>
        <strain evidence="3">cv. Pajares</strain>
    </source>
</reference>
<proteinExistence type="predicted"/>
<feature type="region of interest" description="Disordered" evidence="1">
    <location>
        <begin position="1"/>
        <end position="48"/>
    </location>
</feature>
<feature type="compositionally biased region" description="Acidic residues" evidence="1">
    <location>
        <begin position="13"/>
        <end position="25"/>
    </location>
</feature>
<dbReference type="AlphaFoldDB" id="A0A087FWE8"/>
<gene>
    <name evidence="2" type="ORF">AALP_AAs41246U000500</name>
</gene>